<feature type="compositionally biased region" description="Low complexity" evidence="6">
    <location>
        <begin position="1186"/>
        <end position="1196"/>
    </location>
</feature>
<dbReference type="FunFam" id="2.30.30.40:FF:000023">
    <property type="entry name" value="RIMS-binding protein 2 isoform F"/>
    <property type="match status" value="1"/>
</dbReference>
<dbReference type="InterPro" id="IPR003961">
    <property type="entry name" value="FN3_dom"/>
</dbReference>
<feature type="compositionally biased region" description="Low complexity" evidence="6">
    <location>
        <begin position="1470"/>
        <end position="1493"/>
    </location>
</feature>
<dbReference type="CDD" id="cd12012">
    <property type="entry name" value="SH3_RIM-BP_2"/>
    <property type="match status" value="1"/>
</dbReference>
<feature type="compositionally biased region" description="Low complexity" evidence="6">
    <location>
        <begin position="1576"/>
        <end position="1656"/>
    </location>
</feature>
<dbReference type="Gene3D" id="2.30.30.40">
    <property type="entry name" value="SH3 Domains"/>
    <property type="match status" value="3"/>
</dbReference>
<feature type="compositionally biased region" description="Pro residues" evidence="6">
    <location>
        <begin position="220"/>
        <end position="236"/>
    </location>
</feature>
<keyword evidence="9" id="KW-0675">Receptor</keyword>
<feature type="compositionally biased region" description="Polar residues" evidence="6">
    <location>
        <begin position="1033"/>
        <end position="1053"/>
    </location>
</feature>
<keyword evidence="3" id="KW-0677">Repeat</keyword>
<feature type="region of interest" description="Disordered" evidence="6">
    <location>
        <begin position="185"/>
        <end position="340"/>
    </location>
</feature>
<feature type="region of interest" description="Disordered" evidence="6">
    <location>
        <begin position="1033"/>
        <end position="1216"/>
    </location>
</feature>
<dbReference type="Pfam" id="PF25523">
    <property type="entry name" value="Ig_RIMBP2"/>
    <property type="match status" value="1"/>
</dbReference>
<dbReference type="CDD" id="cd12014">
    <property type="entry name" value="SH3_RIM-BP_1"/>
    <property type="match status" value="1"/>
</dbReference>
<feature type="compositionally biased region" description="Pro residues" evidence="6">
    <location>
        <begin position="1400"/>
        <end position="1412"/>
    </location>
</feature>
<dbReference type="InterPro" id="IPR001452">
    <property type="entry name" value="SH3_domain"/>
</dbReference>
<dbReference type="PROSITE" id="PS50002">
    <property type="entry name" value="SH3"/>
    <property type="match status" value="3"/>
</dbReference>
<evidence type="ECO:0000259" key="8">
    <source>
        <dbReference type="PROSITE" id="PS50853"/>
    </source>
</evidence>
<dbReference type="Proteomes" id="UP000242457">
    <property type="component" value="Unassembled WGS sequence"/>
</dbReference>
<dbReference type="SMART" id="SM00060">
    <property type="entry name" value="FN3"/>
    <property type="match status" value="3"/>
</dbReference>
<feature type="domain" description="SH3" evidence="7">
    <location>
        <begin position="1219"/>
        <end position="1287"/>
    </location>
</feature>
<name>A0A2A3ET48_APICC</name>
<dbReference type="InterPro" id="IPR057884">
    <property type="entry name" value="FN3_RIM-BP1/2/3"/>
</dbReference>
<feature type="region of interest" description="Disordered" evidence="6">
    <location>
        <begin position="1368"/>
        <end position="1417"/>
    </location>
</feature>
<dbReference type="InterPro" id="IPR013783">
    <property type="entry name" value="Ig-like_fold"/>
</dbReference>
<dbReference type="GO" id="GO:0007274">
    <property type="term" value="P:neuromuscular synaptic transmission"/>
    <property type="evidence" value="ECO:0007669"/>
    <property type="project" value="TreeGrafter"/>
</dbReference>
<dbReference type="InterPro" id="IPR036116">
    <property type="entry name" value="FN3_sf"/>
</dbReference>
<reference evidence="9 10" key="1">
    <citation type="submission" date="2014-07" db="EMBL/GenBank/DDBJ databases">
        <title>Genomic and transcriptomic analysis on Apis cerana provide comprehensive insights into honey bee biology.</title>
        <authorList>
            <person name="Diao Q."/>
            <person name="Sun L."/>
            <person name="Zheng H."/>
            <person name="Zheng H."/>
            <person name="Xu S."/>
            <person name="Wang S."/>
            <person name="Zeng Z."/>
            <person name="Hu F."/>
            <person name="Su S."/>
            <person name="Wu J."/>
        </authorList>
    </citation>
    <scope>NUCLEOTIDE SEQUENCE [LARGE SCALE GENOMIC DNA]</scope>
    <source>
        <tissue evidence="9">Pupae without intestine</tissue>
    </source>
</reference>
<dbReference type="PANTHER" id="PTHR14234">
    <property type="entry name" value="RIM BINDING PROTEIN-RELATED"/>
    <property type="match status" value="1"/>
</dbReference>
<dbReference type="InterPro" id="IPR036028">
    <property type="entry name" value="SH3-like_dom_sf"/>
</dbReference>
<dbReference type="Pfam" id="PF14604">
    <property type="entry name" value="SH3_9"/>
    <property type="match status" value="1"/>
</dbReference>
<evidence type="ECO:0000256" key="6">
    <source>
        <dbReference type="SAM" id="MobiDB-lite"/>
    </source>
</evidence>
<protein>
    <submittedName>
        <fullName evidence="9">Peripheral-type benzodiazepine receptor-associated protein</fullName>
    </submittedName>
</protein>
<feature type="compositionally biased region" description="Low complexity" evidence="6">
    <location>
        <begin position="255"/>
        <end position="269"/>
    </location>
</feature>
<dbReference type="InterPro" id="IPR035753">
    <property type="entry name" value="RIM-BP_SH3_2"/>
</dbReference>
<feature type="domain" description="Fibronectin type-III" evidence="8">
    <location>
        <begin position="746"/>
        <end position="834"/>
    </location>
</feature>
<dbReference type="PROSITE" id="PS50853">
    <property type="entry name" value="FN3"/>
    <property type="match status" value="3"/>
</dbReference>
<feature type="region of interest" description="Disordered" evidence="6">
    <location>
        <begin position="1563"/>
        <end position="1695"/>
    </location>
</feature>
<evidence type="ECO:0000256" key="3">
    <source>
        <dbReference type="ARBA" id="ARBA00022737"/>
    </source>
</evidence>
<feature type="region of interest" description="Disordered" evidence="6">
    <location>
        <begin position="1"/>
        <end position="21"/>
    </location>
</feature>
<dbReference type="FunFam" id="2.30.30.40:FF:000016">
    <property type="entry name" value="RIMS-binding protein 2 isoform X2"/>
    <property type="match status" value="1"/>
</dbReference>
<dbReference type="Pfam" id="PF00041">
    <property type="entry name" value="fn3"/>
    <property type="match status" value="1"/>
</dbReference>
<feature type="compositionally biased region" description="Low complexity" evidence="6">
    <location>
        <begin position="1681"/>
        <end position="1691"/>
    </location>
</feature>
<feature type="compositionally biased region" description="Polar residues" evidence="6">
    <location>
        <begin position="389"/>
        <end position="406"/>
    </location>
</feature>
<evidence type="ECO:0000313" key="9">
    <source>
        <dbReference type="EMBL" id="PBC34221.1"/>
    </source>
</evidence>
<evidence type="ECO:0000259" key="7">
    <source>
        <dbReference type="PROSITE" id="PS50002"/>
    </source>
</evidence>
<keyword evidence="2 4" id="KW-0728">SH3 domain</keyword>
<keyword evidence="5" id="KW-0175">Coiled coil</keyword>
<dbReference type="CDD" id="cd00063">
    <property type="entry name" value="FN3"/>
    <property type="match status" value="3"/>
</dbReference>
<proteinExistence type="inferred from homology"/>
<sequence length="1789" mass="196198">MLQCCGVGGGASTAPQAPQLQDTGSAVGITTSTKTTIMQDAVLESILEQMRETEARKADLERQHAEAQNQLREKIAGRYQGPESVEALQSKIRELEKKTELQMVRHEELSLELTSLRRARSRGPMVSHSVPTTWPPAGSEIDRIIAKIEQDNSANRMIHDLDHTRGTITTQQPSVTQGHILRSSSENLPNLGQHQHPPHPHALSLGMPTQMSHYAGSPMPLTPMMPGCPPLTPNGPPYYSEPIPPAPSLSTSQSQPVFQQKLQQYQQPQLSHTELQSTHSQSVLQTQQQKQQQTHTHYTSNQYQESYPHTQTYQQPLQQQQQQQPQHPASTTYLTSSSQSIIPHYSQPATQTGQSFQLNGSQQATTYPSLSITSHPNGTYSTGAGGSFGTQLSHHNFSVPQTSIPQTTLSSLPPYSTSTFHSTLGALTNVPQSALPFSSVQSSFVTSGSTYSTVGTNAFGTSGVSSGTTSTGLLQAISDPLQAMQQLSAQSQANQLQQQAIIQQIQQSLRASSPTAPSTTGHHFLGSRQMPKIPSSILSNPLDRLTNDNIVAEGQVDMLDIPGKGRCYVYIARFTYEPFQHSPNENPEAELPVQGGDYLLVWGQPDEDGFLDAETLDGRRGLVPANFVQKLIGDDLLEFHQAVLGLRDVDDSASTNIPQVSNCYLQDIDLELAALEEGNRNRQAELSAYAELDNIAEEDEQEPPVLDGLRLDGLRELDSERFLATARLVLSFFPEEVYLFSDLVPAPQHLTLERQLNKSVLIGWTAPENTHQLESYHVYVDGVLKVTVKATERTRALVEGVDSTRPHRISVRSVTHSRRTSRDAACTMVIGKDVALGPTAVKASNVTATSAVISWMPSNSNHQHVVCVNNVEVRTVKPGVYRHTITGLAPSTIYRVTVKAKNLRATHFEDQNTQAANNLACHVHFKTLPKGLPDPPVDIQVEAGPQDGTLLVTWQPVALNGSAVTGYAVYADGKKVTDVDSPTGDHALVDIHKLMGLNPKHITVRTKSRESQSGDSCATAIPCSVLRGGTATHLQHGSTHMQDQGQPQSTATGQPDDPSRHRLGGVGQRYPSTPVPSHIRRHGGTRVDAHGQVIIETDENLSDKEIYPGQSMSQMGVPEITKDSASEANYSEEDDPSRRGRGMPLHHNQHRYGPQIGQQGLPGTHRPGRMGGPAGRPQDPYYDQPGSQRGRASSYRGGRGMQAQGGAGHSSSSAQQMNKRTRWFIALFDYDPKRMSPNPDACEEELPFSEGDTIKVYGEKDADGFYWGECHGRRGYVPYNMVEEIKDQNQPGQGQLGRRGRWGDIYASMPVKKMIALYDYDPHELSPNVDSQVELAFQTGNEIYVYGDLDDDGFYMGELNGVRGLVPSNFLTEAPDQPPQGQLPPGNRRPPGQSQGPGVRGPPPPPREPPPTGHRRGKEILLGMIGSVSKCPFRRYKCAMNDNTVLFSSLLLDACIVPVSVPVCHLDSRQQQQQQQPSLMNNQQHQLQHQQNNPPHLAYQQANHHSYTTVTTSNQHGPTPMGAHQQGPVPPHLQQQDIGYYLKQYYILTHLLVQNGKGRGGVINRGSNLPGGMQGLGQQQDYPQQNQPYQQQQQNQQNQSYQQQNQGYQQQSAGFGPQGQQFQQQQPQQQQQQQQQQPNQPYSQQNQPSSMQSSQSTSKPMRGIPTVLPTPQAKVQPNTTQGQQQQQQQQQSTGPNLMQKFTEMAGASAGGDILSKGKELIFMKFGLGKNVRGEQARREQAGTYECVSSDQVFANIPEQIQMCAAIAAAAVAAANNDCYYPPAIIGSFD</sequence>
<evidence type="ECO:0000313" key="10">
    <source>
        <dbReference type="Proteomes" id="UP000242457"/>
    </source>
</evidence>
<accession>A0A2A3ET48</accession>
<feature type="domain" description="Fibronectin type-III" evidence="8">
    <location>
        <begin position="935"/>
        <end position="1028"/>
    </location>
</feature>
<feature type="region of interest" description="Disordered" evidence="6">
    <location>
        <begin position="367"/>
        <end position="410"/>
    </location>
</feature>
<feature type="compositionally biased region" description="Low complexity" evidence="6">
    <location>
        <begin position="307"/>
        <end position="328"/>
    </location>
</feature>
<evidence type="ECO:0000256" key="4">
    <source>
        <dbReference type="PROSITE-ProRule" id="PRU00192"/>
    </source>
</evidence>
<evidence type="ECO:0000256" key="1">
    <source>
        <dbReference type="ARBA" id="ARBA00010749"/>
    </source>
</evidence>
<dbReference type="InterPro" id="IPR035755">
    <property type="entry name" value="RIM-BP_SH3_3"/>
</dbReference>
<dbReference type="SUPFAM" id="SSF49265">
    <property type="entry name" value="Fibronectin type III"/>
    <property type="match status" value="2"/>
</dbReference>
<dbReference type="CDD" id="cd12013">
    <property type="entry name" value="SH3_RIM-BP_3"/>
    <property type="match status" value="1"/>
</dbReference>
<dbReference type="OrthoDB" id="4158657at2759"/>
<dbReference type="SUPFAM" id="SSF50044">
    <property type="entry name" value="SH3-domain"/>
    <property type="match status" value="3"/>
</dbReference>
<dbReference type="STRING" id="94128.A0A2A3ET48"/>
<organism evidence="9 10">
    <name type="scientific">Apis cerana cerana</name>
    <name type="common">Oriental honeybee</name>
    <dbReference type="NCBI Taxonomy" id="94128"/>
    <lineage>
        <taxon>Eukaryota</taxon>
        <taxon>Metazoa</taxon>
        <taxon>Ecdysozoa</taxon>
        <taxon>Arthropoda</taxon>
        <taxon>Hexapoda</taxon>
        <taxon>Insecta</taxon>
        <taxon>Pterygota</taxon>
        <taxon>Neoptera</taxon>
        <taxon>Endopterygota</taxon>
        <taxon>Hymenoptera</taxon>
        <taxon>Apocrita</taxon>
        <taxon>Aculeata</taxon>
        <taxon>Apoidea</taxon>
        <taxon>Anthophila</taxon>
        <taxon>Apidae</taxon>
        <taxon>Apis</taxon>
    </lineage>
</organism>
<feature type="coiled-coil region" evidence="5">
    <location>
        <begin position="43"/>
        <end position="105"/>
    </location>
</feature>
<dbReference type="SMART" id="SM00326">
    <property type="entry name" value="SH3"/>
    <property type="match status" value="3"/>
</dbReference>
<dbReference type="Gene3D" id="2.60.40.10">
    <property type="entry name" value="Immunoglobulins"/>
    <property type="match status" value="3"/>
</dbReference>
<keyword evidence="10" id="KW-1185">Reference proteome</keyword>
<dbReference type="EMBL" id="KZ288192">
    <property type="protein sequence ID" value="PBC34221.1"/>
    <property type="molecule type" value="Genomic_DNA"/>
</dbReference>
<feature type="region of interest" description="Disordered" evidence="6">
    <location>
        <begin position="1468"/>
        <end position="1493"/>
    </location>
</feature>
<feature type="domain" description="SH3" evidence="7">
    <location>
        <begin position="565"/>
        <end position="633"/>
    </location>
</feature>
<evidence type="ECO:0000256" key="5">
    <source>
        <dbReference type="SAM" id="Coils"/>
    </source>
</evidence>
<dbReference type="InterPro" id="IPR040325">
    <property type="entry name" value="RIMBP1/2/3"/>
</dbReference>
<feature type="compositionally biased region" description="Low complexity" evidence="6">
    <location>
        <begin position="1383"/>
        <end position="1397"/>
    </location>
</feature>
<dbReference type="GO" id="GO:0045202">
    <property type="term" value="C:synapse"/>
    <property type="evidence" value="ECO:0007669"/>
    <property type="project" value="GOC"/>
</dbReference>
<comment type="similarity">
    <text evidence="1">Belongs to the RIMBP family.</text>
</comment>
<gene>
    <name evidence="9" type="ORF">APICC_08155</name>
</gene>
<evidence type="ECO:0000256" key="2">
    <source>
        <dbReference type="ARBA" id="ARBA00022443"/>
    </source>
</evidence>
<feature type="compositionally biased region" description="Polar residues" evidence="6">
    <location>
        <begin position="367"/>
        <end position="382"/>
    </location>
</feature>
<dbReference type="FunFam" id="2.60.40.10:FF:000072">
    <property type="entry name" value="RIMS-binding protein 2 isoform X1"/>
    <property type="match status" value="1"/>
</dbReference>
<feature type="region of interest" description="Disordered" evidence="6">
    <location>
        <begin position="1509"/>
        <end position="1532"/>
    </location>
</feature>
<feature type="domain" description="SH3" evidence="7">
    <location>
        <begin position="1309"/>
        <end position="1376"/>
    </location>
</feature>
<dbReference type="Pfam" id="PF07653">
    <property type="entry name" value="SH3_2"/>
    <property type="match status" value="2"/>
</dbReference>
<dbReference type="PANTHER" id="PTHR14234:SF19">
    <property type="entry name" value="RIM-BINDING PROTEIN, ISOFORM F"/>
    <property type="match status" value="1"/>
</dbReference>
<feature type="compositionally biased region" description="Low complexity" evidence="6">
    <location>
        <begin position="276"/>
        <end position="300"/>
    </location>
</feature>
<feature type="compositionally biased region" description="Gly residues" evidence="6">
    <location>
        <begin position="1"/>
        <end position="11"/>
    </location>
</feature>
<feature type="domain" description="Fibronectin type-III" evidence="8">
    <location>
        <begin position="837"/>
        <end position="930"/>
    </location>
</feature>
<feature type="compositionally biased region" description="Gly residues" evidence="6">
    <location>
        <begin position="1197"/>
        <end position="1208"/>
    </location>
</feature>
<feature type="compositionally biased region" description="Polar residues" evidence="6">
    <location>
        <begin position="329"/>
        <end position="340"/>
    </location>
</feature>